<accession>A0A3S5CN17</accession>
<keyword evidence="2" id="KW-1185">Reference proteome</keyword>
<evidence type="ECO:0000313" key="1">
    <source>
        <dbReference type="EMBL" id="VEL34295.1"/>
    </source>
</evidence>
<protein>
    <submittedName>
        <fullName evidence="1">Uncharacterized protein</fullName>
    </submittedName>
</protein>
<reference evidence="1" key="1">
    <citation type="submission" date="2018-11" db="EMBL/GenBank/DDBJ databases">
        <authorList>
            <consortium name="Pathogen Informatics"/>
        </authorList>
    </citation>
    <scope>NUCLEOTIDE SEQUENCE</scope>
</reference>
<name>A0A3S5CN17_9PLAT</name>
<evidence type="ECO:0000313" key="2">
    <source>
        <dbReference type="Proteomes" id="UP000784294"/>
    </source>
</evidence>
<dbReference type="AlphaFoldDB" id="A0A3S5CN17"/>
<sequence>MRSQQVFADLVKKWDSIICGTIRVRLRDFDSLDFCLHQISTAWIRPGPPSHPKFIPASEFLGLEIELRENDVFFKFHSMSLQDLVFCCNMNKTARSDRHLELGCFAMPRSNAIFRDFY</sequence>
<gene>
    <name evidence="1" type="ORF">PXEA_LOCUS27735</name>
</gene>
<proteinExistence type="predicted"/>
<dbReference type="Proteomes" id="UP000784294">
    <property type="component" value="Unassembled WGS sequence"/>
</dbReference>
<dbReference type="EMBL" id="CAAALY010247367">
    <property type="protein sequence ID" value="VEL34295.1"/>
    <property type="molecule type" value="Genomic_DNA"/>
</dbReference>
<organism evidence="1 2">
    <name type="scientific">Protopolystoma xenopodis</name>
    <dbReference type="NCBI Taxonomy" id="117903"/>
    <lineage>
        <taxon>Eukaryota</taxon>
        <taxon>Metazoa</taxon>
        <taxon>Spiralia</taxon>
        <taxon>Lophotrochozoa</taxon>
        <taxon>Platyhelminthes</taxon>
        <taxon>Monogenea</taxon>
        <taxon>Polyopisthocotylea</taxon>
        <taxon>Polystomatidea</taxon>
        <taxon>Polystomatidae</taxon>
        <taxon>Protopolystoma</taxon>
    </lineage>
</organism>
<comment type="caution">
    <text evidence="1">The sequence shown here is derived from an EMBL/GenBank/DDBJ whole genome shotgun (WGS) entry which is preliminary data.</text>
</comment>